<dbReference type="Proteomes" id="UP000712281">
    <property type="component" value="Unassembled WGS sequence"/>
</dbReference>
<reference evidence="1" key="1">
    <citation type="submission" date="2019-12" db="EMBL/GenBank/DDBJ databases">
        <title>Genome sequencing and annotation of Brassica cretica.</title>
        <authorList>
            <person name="Studholme D.J."/>
            <person name="Sarris P.F."/>
        </authorList>
    </citation>
    <scope>NUCLEOTIDE SEQUENCE</scope>
    <source>
        <strain evidence="1">PFS-001/15</strain>
        <tissue evidence="1">Leaf</tissue>
    </source>
</reference>
<evidence type="ECO:0000313" key="2">
    <source>
        <dbReference type="Proteomes" id="UP000712281"/>
    </source>
</evidence>
<dbReference type="EMBL" id="QGKW02000717">
    <property type="protein sequence ID" value="KAF2597883.1"/>
    <property type="molecule type" value="Genomic_DNA"/>
</dbReference>
<protein>
    <submittedName>
        <fullName evidence="1">Uncharacterized protein</fullName>
    </submittedName>
</protein>
<organism evidence="1 2">
    <name type="scientific">Brassica cretica</name>
    <name type="common">Mustard</name>
    <dbReference type="NCBI Taxonomy" id="69181"/>
    <lineage>
        <taxon>Eukaryota</taxon>
        <taxon>Viridiplantae</taxon>
        <taxon>Streptophyta</taxon>
        <taxon>Embryophyta</taxon>
        <taxon>Tracheophyta</taxon>
        <taxon>Spermatophyta</taxon>
        <taxon>Magnoliopsida</taxon>
        <taxon>eudicotyledons</taxon>
        <taxon>Gunneridae</taxon>
        <taxon>Pentapetalae</taxon>
        <taxon>rosids</taxon>
        <taxon>malvids</taxon>
        <taxon>Brassicales</taxon>
        <taxon>Brassicaceae</taxon>
        <taxon>Brassiceae</taxon>
        <taxon>Brassica</taxon>
    </lineage>
</organism>
<evidence type="ECO:0000313" key="1">
    <source>
        <dbReference type="EMBL" id="KAF2597883.1"/>
    </source>
</evidence>
<proteinExistence type="predicted"/>
<gene>
    <name evidence="1" type="ORF">F2Q68_00010709</name>
</gene>
<name>A0A8S9KX30_BRACR</name>
<sequence>MFWGGSSDALPLRFLGRRFKRYNGVNRFRDDLEESGDFGVFWSLLSAELHRRIRCLAMDGDLPTVRLSSSFDKRYSSELAFQ</sequence>
<accession>A0A8S9KX30</accession>
<comment type="caution">
    <text evidence="1">The sequence shown here is derived from an EMBL/GenBank/DDBJ whole genome shotgun (WGS) entry which is preliminary data.</text>
</comment>
<dbReference type="AlphaFoldDB" id="A0A8S9KX30"/>